<organism evidence="1 2">
    <name type="scientific">Linum trigynum</name>
    <dbReference type="NCBI Taxonomy" id="586398"/>
    <lineage>
        <taxon>Eukaryota</taxon>
        <taxon>Viridiplantae</taxon>
        <taxon>Streptophyta</taxon>
        <taxon>Embryophyta</taxon>
        <taxon>Tracheophyta</taxon>
        <taxon>Spermatophyta</taxon>
        <taxon>Magnoliopsida</taxon>
        <taxon>eudicotyledons</taxon>
        <taxon>Gunneridae</taxon>
        <taxon>Pentapetalae</taxon>
        <taxon>rosids</taxon>
        <taxon>fabids</taxon>
        <taxon>Malpighiales</taxon>
        <taxon>Linaceae</taxon>
        <taxon>Linum</taxon>
    </lineage>
</organism>
<dbReference type="Proteomes" id="UP001497516">
    <property type="component" value="Chromosome 5"/>
</dbReference>
<dbReference type="EMBL" id="OZ034818">
    <property type="protein sequence ID" value="CAL1389048.1"/>
    <property type="molecule type" value="Genomic_DNA"/>
</dbReference>
<sequence length="95" mass="10348">MVGRRLRRRHRSEDGQPAASLGFSFCYRCLDRATRTAGLGSSVRAMLLLPAREAEWWRWLSGGCCLSTSEMRVGFLAVVFAGGRSAREGVGGLGV</sequence>
<protein>
    <submittedName>
        <fullName evidence="1">Uncharacterized protein</fullName>
    </submittedName>
</protein>
<evidence type="ECO:0000313" key="1">
    <source>
        <dbReference type="EMBL" id="CAL1389048.1"/>
    </source>
</evidence>
<proteinExistence type="predicted"/>
<reference evidence="1 2" key="1">
    <citation type="submission" date="2024-04" db="EMBL/GenBank/DDBJ databases">
        <authorList>
            <person name="Fracassetti M."/>
        </authorList>
    </citation>
    <scope>NUCLEOTIDE SEQUENCE [LARGE SCALE GENOMIC DNA]</scope>
</reference>
<gene>
    <name evidence="1" type="ORF">LTRI10_LOCUS29936</name>
</gene>
<dbReference type="AlphaFoldDB" id="A0AAV2ETX6"/>
<evidence type="ECO:0000313" key="2">
    <source>
        <dbReference type="Proteomes" id="UP001497516"/>
    </source>
</evidence>
<accession>A0AAV2ETX6</accession>
<name>A0AAV2ETX6_9ROSI</name>
<keyword evidence="2" id="KW-1185">Reference proteome</keyword>